<evidence type="ECO:0000256" key="10">
    <source>
        <dbReference type="SAM" id="MobiDB-lite"/>
    </source>
</evidence>
<comment type="caution">
    <text evidence="11">The sequence shown here is derived from an EMBL/GenBank/DDBJ whole genome shotgun (WGS) entry which is preliminary data.</text>
</comment>
<protein>
    <recommendedName>
        <fullName evidence="13">Mitochondrial F1F0-ATP synthase g subunit</fullName>
    </recommendedName>
</protein>
<dbReference type="PANTHER" id="PTHR12386">
    <property type="entry name" value="ATP SYNTHASE SUBUNIT"/>
    <property type="match status" value="1"/>
</dbReference>
<evidence type="ECO:0000256" key="1">
    <source>
        <dbReference type="ARBA" id="ARBA00004325"/>
    </source>
</evidence>
<keyword evidence="4" id="KW-0138">CF(0)</keyword>
<comment type="subcellular location">
    <subcellularLocation>
        <location evidence="1">Mitochondrion membrane</location>
    </subcellularLocation>
</comment>
<feature type="compositionally biased region" description="Polar residues" evidence="10">
    <location>
        <begin position="48"/>
        <end position="71"/>
    </location>
</feature>
<dbReference type="InterPro" id="IPR006808">
    <property type="entry name" value="ATP_synth_F0_gsu_mt"/>
</dbReference>
<keyword evidence="6" id="KW-0406">Ion transport</keyword>
<comment type="similarity">
    <text evidence="2">Belongs to the ATPase g subunit family.</text>
</comment>
<dbReference type="GO" id="GO:0015078">
    <property type="term" value="F:proton transmembrane transporter activity"/>
    <property type="evidence" value="ECO:0007669"/>
    <property type="project" value="InterPro"/>
</dbReference>
<evidence type="ECO:0000256" key="5">
    <source>
        <dbReference type="ARBA" id="ARBA00022781"/>
    </source>
</evidence>
<evidence type="ECO:0000256" key="9">
    <source>
        <dbReference type="ARBA" id="ARBA00023310"/>
    </source>
</evidence>
<feature type="compositionally biased region" description="Low complexity" evidence="10">
    <location>
        <begin position="28"/>
        <end position="41"/>
    </location>
</feature>
<keyword evidence="12" id="KW-1185">Reference proteome</keyword>
<dbReference type="EMBL" id="JAFEKC020000019">
    <property type="protein sequence ID" value="KAK0509311.1"/>
    <property type="molecule type" value="Genomic_DNA"/>
</dbReference>
<evidence type="ECO:0000256" key="6">
    <source>
        <dbReference type="ARBA" id="ARBA00023065"/>
    </source>
</evidence>
<evidence type="ECO:0000313" key="12">
    <source>
        <dbReference type="Proteomes" id="UP001166286"/>
    </source>
</evidence>
<evidence type="ECO:0000256" key="2">
    <source>
        <dbReference type="ARBA" id="ARBA00005699"/>
    </source>
</evidence>
<keyword evidence="3" id="KW-0813">Transport</keyword>
<evidence type="ECO:0008006" key="13">
    <source>
        <dbReference type="Google" id="ProtNLM"/>
    </source>
</evidence>
<evidence type="ECO:0000256" key="8">
    <source>
        <dbReference type="ARBA" id="ARBA00023136"/>
    </source>
</evidence>
<keyword evidence="8" id="KW-0472">Membrane</keyword>
<evidence type="ECO:0000256" key="3">
    <source>
        <dbReference type="ARBA" id="ARBA00022448"/>
    </source>
</evidence>
<proteinExistence type="inferred from homology"/>
<feature type="region of interest" description="Disordered" evidence="10">
    <location>
        <begin position="20"/>
        <end position="71"/>
    </location>
</feature>
<name>A0AA39QVQ4_9LECA</name>
<gene>
    <name evidence="11" type="ORF">JMJ35_008682</name>
</gene>
<keyword evidence="5" id="KW-0375">Hydrogen ion transport</keyword>
<sequence length="215" mass="22907">MSAVASHRSMLRHTRFIARQTTRRHASTTEAAKDTAANTAAKTKETASNVQTKASQGLSRVTTSAGSGLSRASQGISKAVGRIGGRTGRLISFVESLIPPTIYYSKVGLELSKMVFRGQKMSPPDLATFQKYTQPVINAIRNPAGLLNKTTDTASSMSPEALLNRVRNMSTQQMVAAGVVGAEVLGFFTVGEMIGRMKLVGYRGGVAPHGEETPH</sequence>
<keyword evidence="7" id="KW-0496">Mitochondrion</keyword>
<reference evidence="11" key="1">
    <citation type="submission" date="2023-03" db="EMBL/GenBank/DDBJ databases">
        <title>Complete genome of Cladonia borealis.</title>
        <authorList>
            <person name="Park H."/>
        </authorList>
    </citation>
    <scope>NUCLEOTIDE SEQUENCE</scope>
    <source>
        <strain evidence="11">ANT050790</strain>
    </source>
</reference>
<dbReference type="AlphaFoldDB" id="A0AA39QVQ4"/>
<organism evidence="11 12">
    <name type="scientific">Cladonia borealis</name>
    <dbReference type="NCBI Taxonomy" id="184061"/>
    <lineage>
        <taxon>Eukaryota</taxon>
        <taxon>Fungi</taxon>
        <taxon>Dikarya</taxon>
        <taxon>Ascomycota</taxon>
        <taxon>Pezizomycotina</taxon>
        <taxon>Lecanoromycetes</taxon>
        <taxon>OSLEUM clade</taxon>
        <taxon>Lecanoromycetidae</taxon>
        <taxon>Lecanorales</taxon>
        <taxon>Lecanorineae</taxon>
        <taxon>Cladoniaceae</taxon>
        <taxon>Cladonia</taxon>
    </lineage>
</organism>
<evidence type="ECO:0000256" key="7">
    <source>
        <dbReference type="ARBA" id="ARBA00023128"/>
    </source>
</evidence>
<keyword evidence="9" id="KW-0066">ATP synthesis</keyword>
<dbReference type="Proteomes" id="UP001166286">
    <property type="component" value="Unassembled WGS sequence"/>
</dbReference>
<dbReference type="GO" id="GO:0031966">
    <property type="term" value="C:mitochondrial membrane"/>
    <property type="evidence" value="ECO:0007669"/>
    <property type="project" value="UniProtKB-SubCell"/>
</dbReference>
<evidence type="ECO:0000313" key="11">
    <source>
        <dbReference type="EMBL" id="KAK0509311.1"/>
    </source>
</evidence>
<dbReference type="GO" id="GO:0045259">
    <property type="term" value="C:proton-transporting ATP synthase complex"/>
    <property type="evidence" value="ECO:0007669"/>
    <property type="project" value="UniProtKB-KW"/>
</dbReference>
<accession>A0AA39QVQ4</accession>
<dbReference type="Pfam" id="PF04718">
    <property type="entry name" value="ATP-synt_G"/>
    <property type="match status" value="1"/>
</dbReference>
<evidence type="ECO:0000256" key="4">
    <source>
        <dbReference type="ARBA" id="ARBA00022547"/>
    </source>
</evidence>
<dbReference type="GO" id="GO:0015986">
    <property type="term" value="P:proton motive force-driven ATP synthesis"/>
    <property type="evidence" value="ECO:0007669"/>
    <property type="project" value="InterPro"/>
</dbReference>